<dbReference type="Proteomes" id="UP000281406">
    <property type="component" value="Unassembled WGS sequence"/>
</dbReference>
<evidence type="ECO:0000313" key="2">
    <source>
        <dbReference type="Proteomes" id="UP000281406"/>
    </source>
</evidence>
<evidence type="ECO:0000313" key="1">
    <source>
        <dbReference type="EMBL" id="ROJ64739.1"/>
    </source>
</evidence>
<dbReference type="AlphaFoldDB" id="A0A3N0XUX0"/>
<dbReference type="OrthoDB" id="10606927at2759"/>
<keyword evidence="2" id="KW-1185">Reference proteome</keyword>
<proteinExistence type="predicted"/>
<dbReference type="EMBL" id="RJVU01059826">
    <property type="protein sequence ID" value="ROJ64739.1"/>
    <property type="molecule type" value="Genomic_DNA"/>
</dbReference>
<organism evidence="1 2">
    <name type="scientific">Anabarilius grahami</name>
    <name type="common">Kanglang fish</name>
    <name type="synonym">Barilius grahami</name>
    <dbReference type="NCBI Taxonomy" id="495550"/>
    <lineage>
        <taxon>Eukaryota</taxon>
        <taxon>Metazoa</taxon>
        <taxon>Chordata</taxon>
        <taxon>Craniata</taxon>
        <taxon>Vertebrata</taxon>
        <taxon>Euteleostomi</taxon>
        <taxon>Actinopterygii</taxon>
        <taxon>Neopterygii</taxon>
        <taxon>Teleostei</taxon>
        <taxon>Ostariophysi</taxon>
        <taxon>Cypriniformes</taxon>
        <taxon>Xenocyprididae</taxon>
        <taxon>Xenocypridinae</taxon>
        <taxon>Xenocypridinae incertae sedis</taxon>
        <taxon>Anabarilius</taxon>
    </lineage>
</organism>
<sequence>MTWRVIRLKAVPCVSLMTEYLLKEKHIPCLQDIPLKLRTQEEQPPSCFVPKEGTCPYCPGPTPPALHPYEVITTQATVYGISYVRKVGTFKRPDPDTISEKDLQVDIVKSWSDLNKSQIAEGLISALDYIVTLINMIVNVENFGTTVANPFSTSVRHSTLAPWMGEHTRVGNVLPKTEAKKTMKKKKDDIKHHPQKINEDILLQLLESKKVFDFKAKQIRIYDSLMLYTTISDSDMDLLSVAEIRTGDDTESTEEKNLLIRDSRTAADWCSKRNWDGKIQFPTVLSMEKEEQIASKCKLQSWIGEYDESSPAELFTFVFEKKVDYDVFWTEMVDKMKYRIFARFEKK</sequence>
<protein>
    <submittedName>
        <fullName evidence="1">Uncharacterized protein</fullName>
    </submittedName>
</protein>
<name>A0A3N0XUX0_ANAGA</name>
<gene>
    <name evidence="1" type="ORF">DPX16_3761</name>
</gene>
<reference evidence="1 2" key="1">
    <citation type="submission" date="2018-10" db="EMBL/GenBank/DDBJ databases">
        <title>Genome assembly for a Yunnan-Guizhou Plateau 3E fish, Anabarilius grahami (Regan), and its evolutionary and genetic applications.</title>
        <authorList>
            <person name="Jiang W."/>
        </authorList>
    </citation>
    <scope>NUCLEOTIDE SEQUENCE [LARGE SCALE GENOMIC DNA]</scope>
    <source>
        <strain evidence="1">AG-KIZ</strain>
        <tissue evidence="1">Muscle</tissue>
    </source>
</reference>
<comment type="caution">
    <text evidence="1">The sequence shown here is derived from an EMBL/GenBank/DDBJ whole genome shotgun (WGS) entry which is preliminary data.</text>
</comment>
<accession>A0A3N0XUX0</accession>